<dbReference type="RefSeq" id="XP_060419508.1">
    <property type="nucleotide sequence ID" value="XM_060553609.1"/>
</dbReference>
<comment type="caution">
    <text evidence="4">The sequence shown here is derived from an EMBL/GenBank/DDBJ whole genome shotgun (WGS) entry which is preliminary data.</text>
</comment>
<accession>A0AAD8QA57</accession>
<feature type="coiled-coil region" evidence="1">
    <location>
        <begin position="266"/>
        <end position="315"/>
    </location>
</feature>
<protein>
    <recommendedName>
        <fullName evidence="3">ELK domain-containing protein</fullName>
    </recommendedName>
</protein>
<feature type="domain" description="ELK" evidence="3">
    <location>
        <begin position="200"/>
        <end position="221"/>
    </location>
</feature>
<evidence type="ECO:0000313" key="4">
    <source>
        <dbReference type="EMBL" id="KAK1598846.1"/>
    </source>
</evidence>
<proteinExistence type="predicted"/>
<evidence type="ECO:0000256" key="1">
    <source>
        <dbReference type="SAM" id="Coils"/>
    </source>
</evidence>
<evidence type="ECO:0000256" key="2">
    <source>
        <dbReference type="SAM" id="MobiDB-lite"/>
    </source>
</evidence>
<feature type="domain" description="ELK" evidence="3">
    <location>
        <begin position="223"/>
        <end position="245"/>
    </location>
</feature>
<dbReference type="InterPro" id="IPR005539">
    <property type="entry name" value="ELK_dom"/>
</dbReference>
<keyword evidence="5" id="KW-1185">Reference proteome</keyword>
<feature type="coiled-coil region" evidence="1">
    <location>
        <begin position="172"/>
        <end position="202"/>
    </location>
</feature>
<name>A0AAD8QA57_9PEZI</name>
<dbReference type="SMART" id="SM01188">
    <property type="entry name" value="ELK"/>
    <property type="match status" value="2"/>
</dbReference>
<dbReference type="GO" id="GO:0003677">
    <property type="term" value="F:DNA binding"/>
    <property type="evidence" value="ECO:0007669"/>
    <property type="project" value="InterPro"/>
</dbReference>
<keyword evidence="1" id="KW-0175">Coiled coil</keyword>
<evidence type="ECO:0000313" key="5">
    <source>
        <dbReference type="Proteomes" id="UP001230504"/>
    </source>
</evidence>
<dbReference type="Proteomes" id="UP001230504">
    <property type="component" value="Unassembled WGS sequence"/>
</dbReference>
<dbReference type="EMBL" id="JAHLJV010000003">
    <property type="protein sequence ID" value="KAK1598846.1"/>
    <property type="molecule type" value="Genomic_DNA"/>
</dbReference>
<dbReference type="GeneID" id="85437849"/>
<reference evidence="4" key="1">
    <citation type="submission" date="2021-06" db="EMBL/GenBank/DDBJ databases">
        <title>Comparative genomics, transcriptomics and evolutionary studies reveal genomic signatures of adaptation to plant cell wall in hemibiotrophic fungi.</title>
        <authorList>
            <consortium name="DOE Joint Genome Institute"/>
            <person name="Baroncelli R."/>
            <person name="Diaz J.F."/>
            <person name="Benocci T."/>
            <person name="Peng M."/>
            <person name="Battaglia E."/>
            <person name="Haridas S."/>
            <person name="Andreopoulos W."/>
            <person name="Labutti K."/>
            <person name="Pangilinan J."/>
            <person name="Floch G.L."/>
            <person name="Makela M.R."/>
            <person name="Henrissat B."/>
            <person name="Grigoriev I.V."/>
            <person name="Crouch J.A."/>
            <person name="De Vries R.P."/>
            <person name="Sukno S.A."/>
            <person name="Thon M.R."/>
        </authorList>
    </citation>
    <scope>NUCLEOTIDE SEQUENCE</scope>
    <source>
        <strain evidence="4">CBS 125086</strain>
    </source>
</reference>
<sequence length="412" mass="46716">FQMMENNEASNALLTQAADRLDAATKALMKEKDEFALAKEQLLEKGTEFASINVELEKAMAAVEELVAIQCNNFANYDNPLNTTPTSSSCSGMGIFDPQEIASFQMDLHNEKNELEAVKIALNDAFSDINLAHGESDVKQNGDKGNGQYGLEQKTHASGYPNTNGTIETQAKEREDLKASIIEELKKELKKELKTEIKAELKSKLKNKLKAKVTDLKADIMTELKTELKEELIEYINSNIKHEFIKHEIKDAVSHEMADCVKPRLFDEIYEDMREALQRIDDKEEELQRSFDEALHRLNLKSDKLEKKMENRMDEKLGARSVQGWNETRDKKHQTKMRAKKVTAVPSQPYLKSEGSIVDRCVAANACDWGAWGAETPDFESEQERSSDTWGEPSTAKVKKADSWDWGWAKPY</sequence>
<feature type="non-terminal residue" evidence="4">
    <location>
        <position position="1"/>
    </location>
</feature>
<feature type="region of interest" description="Disordered" evidence="2">
    <location>
        <begin position="373"/>
        <end position="400"/>
    </location>
</feature>
<feature type="coiled-coil region" evidence="1">
    <location>
        <begin position="14"/>
        <end position="41"/>
    </location>
</feature>
<feature type="region of interest" description="Disordered" evidence="2">
    <location>
        <begin position="135"/>
        <end position="165"/>
    </location>
</feature>
<dbReference type="AlphaFoldDB" id="A0AAD8QA57"/>
<evidence type="ECO:0000259" key="3">
    <source>
        <dbReference type="SMART" id="SM01188"/>
    </source>
</evidence>
<organism evidence="4 5">
    <name type="scientific">Colletotrichum navitas</name>
    <dbReference type="NCBI Taxonomy" id="681940"/>
    <lineage>
        <taxon>Eukaryota</taxon>
        <taxon>Fungi</taxon>
        <taxon>Dikarya</taxon>
        <taxon>Ascomycota</taxon>
        <taxon>Pezizomycotina</taxon>
        <taxon>Sordariomycetes</taxon>
        <taxon>Hypocreomycetidae</taxon>
        <taxon>Glomerellales</taxon>
        <taxon>Glomerellaceae</taxon>
        <taxon>Colletotrichum</taxon>
        <taxon>Colletotrichum graminicola species complex</taxon>
    </lineage>
</organism>
<gene>
    <name evidence="4" type="ORF">LY79DRAFT_505313</name>
</gene>